<sequence length="243" mass="24857">MAAAVLAGGAMACSPTPPRPDKAAAETGGDWAQPPVIQRVQRNGSALVVSGAAQPEARVVLRGDDGAAFAATADSQGRFELRVPAPAQHLLLRPETQVGQDTAPSPDRLLILAAGQGPIAVLRPGGATRRLDAAPALGAIDSDGRMRVASGRTAPGATQIQVRGGGETVPVTPDAEGRWSVMLAPHAGPDSIQVGDREFVWPGEPASPSQNLSVERSGAGWMIRWTAPGGGRQSTWLPDLAGA</sequence>
<proteinExistence type="predicted"/>
<comment type="caution">
    <text evidence="2">The sequence shown here is derived from an EMBL/GenBank/DDBJ whole genome shotgun (WGS) entry which is preliminary data.</text>
</comment>
<accession>A0A7X5YM36</accession>
<feature type="compositionally biased region" description="Low complexity" evidence="1">
    <location>
        <begin position="1"/>
        <end position="12"/>
    </location>
</feature>
<keyword evidence="3" id="KW-1185">Reference proteome</keyword>
<dbReference type="EMBL" id="JAATJM010000002">
    <property type="protein sequence ID" value="NJC42465.1"/>
    <property type="molecule type" value="Genomic_DNA"/>
</dbReference>
<name>A0A7X5YM36_9CAUL</name>
<protein>
    <recommendedName>
        <fullName evidence="4">Bacterial Ig domain-containing protein</fullName>
    </recommendedName>
</protein>
<evidence type="ECO:0000256" key="1">
    <source>
        <dbReference type="SAM" id="MobiDB-lite"/>
    </source>
</evidence>
<dbReference type="InterPro" id="IPR013783">
    <property type="entry name" value="Ig-like_fold"/>
</dbReference>
<evidence type="ECO:0008006" key="4">
    <source>
        <dbReference type="Google" id="ProtNLM"/>
    </source>
</evidence>
<evidence type="ECO:0000313" key="2">
    <source>
        <dbReference type="EMBL" id="NJC42465.1"/>
    </source>
</evidence>
<feature type="region of interest" description="Disordered" evidence="1">
    <location>
        <begin position="1"/>
        <end position="33"/>
    </location>
</feature>
<dbReference type="AlphaFoldDB" id="A0A7X5YM36"/>
<evidence type="ECO:0000313" key="3">
    <source>
        <dbReference type="Proteomes" id="UP000587415"/>
    </source>
</evidence>
<reference evidence="2 3" key="1">
    <citation type="submission" date="2020-03" db="EMBL/GenBank/DDBJ databases">
        <title>Genomic Encyclopedia of Type Strains, Phase IV (KMG-IV): sequencing the most valuable type-strain genomes for metagenomic binning, comparative biology and taxonomic classification.</title>
        <authorList>
            <person name="Goeker M."/>
        </authorList>
    </citation>
    <scope>NUCLEOTIDE SEQUENCE [LARGE SCALE GENOMIC DNA]</scope>
    <source>
        <strain evidence="2 3">DSM 4736</strain>
    </source>
</reference>
<gene>
    <name evidence="2" type="ORF">GGQ87_002760</name>
</gene>
<dbReference type="Gene3D" id="2.60.40.10">
    <property type="entry name" value="Immunoglobulins"/>
    <property type="match status" value="1"/>
</dbReference>
<dbReference type="Proteomes" id="UP000587415">
    <property type="component" value="Unassembled WGS sequence"/>
</dbReference>
<organism evidence="2 3">
    <name type="scientific">Brevundimonas alba</name>
    <dbReference type="NCBI Taxonomy" id="74314"/>
    <lineage>
        <taxon>Bacteria</taxon>
        <taxon>Pseudomonadati</taxon>
        <taxon>Pseudomonadota</taxon>
        <taxon>Alphaproteobacteria</taxon>
        <taxon>Caulobacterales</taxon>
        <taxon>Caulobacteraceae</taxon>
        <taxon>Brevundimonas</taxon>
    </lineage>
</organism>